<evidence type="ECO:0008006" key="3">
    <source>
        <dbReference type="Google" id="ProtNLM"/>
    </source>
</evidence>
<dbReference type="InParanoid" id="A0A165GC73"/>
<keyword evidence="2" id="KW-1185">Reference proteome</keyword>
<name>A0A165GC73_EXIGL</name>
<proteinExistence type="predicted"/>
<evidence type="ECO:0000313" key="1">
    <source>
        <dbReference type="EMBL" id="KZV90300.1"/>
    </source>
</evidence>
<dbReference type="AlphaFoldDB" id="A0A165GC73"/>
<protein>
    <recommendedName>
        <fullName evidence="3">F-box domain-containing protein</fullName>
    </recommendedName>
</protein>
<dbReference type="EMBL" id="KV426052">
    <property type="protein sequence ID" value="KZV90300.1"/>
    <property type="molecule type" value="Genomic_DNA"/>
</dbReference>
<evidence type="ECO:0000313" key="2">
    <source>
        <dbReference type="Proteomes" id="UP000077266"/>
    </source>
</evidence>
<organism evidence="1 2">
    <name type="scientific">Exidia glandulosa HHB12029</name>
    <dbReference type="NCBI Taxonomy" id="1314781"/>
    <lineage>
        <taxon>Eukaryota</taxon>
        <taxon>Fungi</taxon>
        <taxon>Dikarya</taxon>
        <taxon>Basidiomycota</taxon>
        <taxon>Agaricomycotina</taxon>
        <taxon>Agaricomycetes</taxon>
        <taxon>Auriculariales</taxon>
        <taxon>Exidiaceae</taxon>
        <taxon>Exidia</taxon>
    </lineage>
</organism>
<gene>
    <name evidence="1" type="ORF">EXIGLDRAFT_720536</name>
</gene>
<sequence>MTVTVLPRLPPELVLLVAEHAARTQVHVCTSWVADLCLVCSNFRAVVTPILYEHIALDDDTYQYFVATSRLPATPLVHTRSVVLVYEQYSKQSFESIARALANVSAFTGPSRALAEMFHLVGRLTLSSAHLTDLTFAFNLGVAEMVHRLTRLHLLCELRQGPHMGLDLSSSHVEYLVLDVLSYRRTINVESVDLSPSTSLALSPLRLRRALFRPRCVKQIDVQRVAQKVVEWAKNRCDQRIYVDDTFVPFRDAERGWHWEELEKRDAMEGDALWLGGHQAWCPQKCSLV</sequence>
<reference evidence="1 2" key="1">
    <citation type="journal article" date="2016" name="Mol. Biol. Evol.">
        <title>Comparative Genomics of Early-Diverging Mushroom-Forming Fungi Provides Insights into the Origins of Lignocellulose Decay Capabilities.</title>
        <authorList>
            <person name="Nagy L.G."/>
            <person name="Riley R."/>
            <person name="Tritt A."/>
            <person name="Adam C."/>
            <person name="Daum C."/>
            <person name="Floudas D."/>
            <person name="Sun H."/>
            <person name="Yadav J.S."/>
            <person name="Pangilinan J."/>
            <person name="Larsson K.H."/>
            <person name="Matsuura K."/>
            <person name="Barry K."/>
            <person name="Labutti K."/>
            <person name="Kuo R."/>
            <person name="Ohm R.A."/>
            <person name="Bhattacharya S.S."/>
            <person name="Shirouzu T."/>
            <person name="Yoshinaga Y."/>
            <person name="Martin F.M."/>
            <person name="Grigoriev I.V."/>
            <person name="Hibbett D.S."/>
        </authorList>
    </citation>
    <scope>NUCLEOTIDE SEQUENCE [LARGE SCALE GENOMIC DNA]</scope>
    <source>
        <strain evidence="1 2">HHB12029</strain>
    </source>
</reference>
<dbReference type="Proteomes" id="UP000077266">
    <property type="component" value="Unassembled WGS sequence"/>
</dbReference>
<accession>A0A165GC73</accession>